<dbReference type="SMART" id="SM01034">
    <property type="entry name" value="BLUF"/>
    <property type="match status" value="1"/>
</dbReference>
<protein>
    <submittedName>
        <fullName evidence="2">BLUF domain-containing protein</fullName>
    </submittedName>
</protein>
<dbReference type="InterPro" id="IPR007024">
    <property type="entry name" value="BLUF_domain"/>
</dbReference>
<dbReference type="Gene3D" id="3.30.70.100">
    <property type="match status" value="1"/>
</dbReference>
<dbReference type="InterPro" id="IPR036046">
    <property type="entry name" value="Acylphosphatase-like_dom_sf"/>
</dbReference>
<name>A0A7Y7U5X1_9BACT</name>
<proteinExistence type="predicted"/>
<dbReference type="AlphaFoldDB" id="A0A7Y7U5X1"/>
<evidence type="ECO:0000313" key="2">
    <source>
        <dbReference type="EMBL" id="NVO30915.1"/>
    </source>
</evidence>
<dbReference type="Proteomes" id="UP000565521">
    <property type="component" value="Unassembled WGS sequence"/>
</dbReference>
<keyword evidence="3" id="KW-1185">Reference proteome</keyword>
<evidence type="ECO:0000313" key="3">
    <source>
        <dbReference type="Proteomes" id="UP000565521"/>
    </source>
</evidence>
<comment type="caution">
    <text evidence="2">The sequence shown here is derived from an EMBL/GenBank/DDBJ whole genome shotgun (WGS) entry which is preliminary data.</text>
</comment>
<gene>
    <name evidence="2" type="ORF">HW554_06825</name>
</gene>
<reference evidence="2 3" key="1">
    <citation type="submission" date="2020-05" db="EMBL/GenBank/DDBJ databases">
        <title>Hymenobacter terrestris sp. nov. and Hymenobacter lapidiphilus sp. nov., isolated from regoliths in Antarctica.</title>
        <authorList>
            <person name="Sedlacek I."/>
            <person name="Pantucek R."/>
            <person name="Zeman M."/>
            <person name="Holochova P."/>
            <person name="Kralova S."/>
            <person name="Stankova E."/>
            <person name="Sedo O."/>
            <person name="Micenkova L."/>
            <person name="Svec P."/>
            <person name="Gupta V."/>
            <person name="Sood U."/>
            <person name="Korpole U.S."/>
            <person name="Lal R."/>
        </authorList>
    </citation>
    <scope>NUCLEOTIDE SEQUENCE [LARGE SCALE GENOMIC DNA]</scope>
    <source>
        <strain evidence="2 3">P5342</strain>
    </source>
</reference>
<dbReference type="Pfam" id="PF04940">
    <property type="entry name" value="BLUF"/>
    <property type="match status" value="1"/>
</dbReference>
<dbReference type="RefSeq" id="WP_176907833.1">
    <property type="nucleotide sequence ID" value="NZ_JABKAU010000009.1"/>
</dbReference>
<sequence length="147" mass="16326">MYHLVYTSIATVAFSPADLQQFLVWWRAKNSRLGLTGILIYGGEGDIIQVLEGSQPQVEALFTIIEQDSRHRNVVKLAAGSIEQRLFGEWAMGFRMLDSAALHFLAGYANPNEPDFLAAALANAEADDELLNLLREFADSRPDELPC</sequence>
<evidence type="ECO:0000259" key="1">
    <source>
        <dbReference type="PROSITE" id="PS50925"/>
    </source>
</evidence>
<accession>A0A7Y7U5X1</accession>
<dbReference type="GO" id="GO:0009882">
    <property type="term" value="F:blue light photoreceptor activity"/>
    <property type="evidence" value="ECO:0007669"/>
    <property type="project" value="InterPro"/>
</dbReference>
<feature type="domain" description="BLUF" evidence="1">
    <location>
        <begin position="1"/>
        <end position="93"/>
    </location>
</feature>
<dbReference type="EMBL" id="JABKAU010000009">
    <property type="protein sequence ID" value="NVO30915.1"/>
    <property type="molecule type" value="Genomic_DNA"/>
</dbReference>
<dbReference type="PROSITE" id="PS50925">
    <property type="entry name" value="BLUF"/>
    <property type="match status" value="1"/>
</dbReference>
<dbReference type="GO" id="GO:0071949">
    <property type="term" value="F:FAD binding"/>
    <property type="evidence" value="ECO:0007669"/>
    <property type="project" value="InterPro"/>
</dbReference>
<dbReference type="SUPFAM" id="SSF54975">
    <property type="entry name" value="Acylphosphatase/BLUF domain-like"/>
    <property type="match status" value="1"/>
</dbReference>
<organism evidence="2 3">
    <name type="scientific">Hymenobacter lapidiphilus</name>
    <dbReference type="NCBI Taxonomy" id="2608003"/>
    <lineage>
        <taxon>Bacteria</taxon>
        <taxon>Pseudomonadati</taxon>
        <taxon>Bacteroidota</taxon>
        <taxon>Cytophagia</taxon>
        <taxon>Cytophagales</taxon>
        <taxon>Hymenobacteraceae</taxon>
        <taxon>Hymenobacter</taxon>
    </lineage>
</organism>